<sequence>MGDGTADKENSRQLVIDASKVREGVAERVATTEAAKQAIQQGINGVERLAGAAVKDLHVRRGHENASVIKFSVDKDKEAVFQQTTDEWLEPQIPRARLVCPKWYLLKADFIEVALAMDAESGKVSKSAMERFGTENRVEVCTMRWLGQPRPSGQHASVVIKVATKEEAGKLLKSDGVTFGGDVIRVTIMEKQAYRAVRRN</sequence>
<keyword evidence="2" id="KW-1185">Reference proteome</keyword>
<dbReference type="OrthoDB" id="3797376at2759"/>
<reference evidence="1" key="1">
    <citation type="journal article" date="2020" name="Stud. Mycol.">
        <title>101 Dothideomycetes genomes: a test case for predicting lifestyles and emergence of pathogens.</title>
        <authorList>
            <person name="Haridas S."/>
            <person name="Albert R."/>
            <person name="Binder M."/>
            <person name="Bloem J."/>
            <person name="Labutti K."/>
            <person name="Salamov A."/>
            <person name="Andreopoulos B."/>
            <person name="Baker S."/>
            <person name="Barry K."/>
            <person name="Bills G."/>
            <person name="Bluhm B."/>
            <person name="Cannon C."/>
            <person name="Castanera R."/>
            <person name="Culley D."/>
            <person name="Daum C."/>
            <person name="Ezra D."/>
            <person name="Gonzalez J."/>
            <person name="Henrissat B."/>
            <person name="Kuo A."/>
            <person name="Liang C."/>
            <person name="Lipzen A."/>
            <person name="Lutzoni F."/>
            <person name="Magnuson J."/>
            <person name="Mondo S."/>
            <person name="Nolan M."/>
            <person name="Ohm R."/>
            <person name="Pangilinan J."/>
            <person name="Park H.-J."/>
            <person name="Ramirez L."/>
            <person name="Alfaro M."/>
            <person name="Sun H."/>
            <person name="Tritt A."/>
            <person name="Yoshinaga Y."/>
            <person name="Zwiers L.-H."/>
            <person name="Turgeon B."/>
            <person name="Goodwin S."/>
            <person name="Spatafora J."/>
            <person name="Crous P."/>
            <person name="Grigoriev I."/>
        </authorList>
    </citation>
    <scope>NUCLEOTIDE SEQUENCE</scope>
    <source>
        <strain evidence="1">CBS 675.92</strain>
    </source>
</reference>
<protein>
    <submittedName>
        <fullName evidence="1">Uncharacterized protein</fullName>
    </submittedName>
</protein>
<dbReference type="AlphaFoldDB" id="A0A6A5UDK1"/>
<dbReference type="Proteomes" id="UP000800035">
    <property type="component" value="Unassembled WGS sequence"/>
</dbReference>
<gene>
    <name evidence="1" type="ORF">CC80DRAFT_588464</name>
</gene>
<dbReference type="EMBL" id="ML976978">
    <property type="protein sequence ID" value="KAF1962985.1"/>
    <property type="molecule type" value="Genomic_DNA"/>
</dbReference>
<proteinExistence type="predicted"/>
<name>A0A6A5UDK1_9PLEO</name>
<accession>A0A6A5UDK1</accession>
<evidence type="ECO:0000313" key="1">
    <source>
        <dbReference type="EMBL" id="KAF1962985.1"/>
    </source>
</evidence>
<organism evidence="1 2">
    <name type="scientific">Byssothecium circinans</name>
    <dbReference type="NCBI Taxonomy" id="147558"/>
    <lineage>
        <taxon>Eukaryota</taxon>
        <taxon>Fungi</taxon>
        <taxon>Dikarya</taxon>
        <taxon>Ascomycota</taxon>
        <taxon>Pezizomycotina</taxon>
        <taxon>Dothideomycetes</taxon>
        <taxon>Pleosporomycetidae</taxon>
        <taxon>Pleosporales</taxon>
        <taxon>Massarineae</taxon>
        <taxon>Massarinaceae</taxon>
        <taxon>Byssothecium</taxon>
    </lineage>
</organism>
<evidence type="ECO:0000313" key="2">
    <source>
        <dbReference type="Proteomes" id="UP000800035"/>
    </source>
</evidence>